<proteinExistence type="predicted"/>
<feature type="domain" description="Histidine kinase" evidence="6">
    <location>
        <begin position="189"/>
        <end position="396"/>
    </location>
</feature>
<keyword evidence="5" id="KW-0175">Coiled coil</keyword>
<dbReference type="SUPFAM" id="SSF47384">
    <property type="entry name" value="Homodimeric domain of signal transducing histidine kinase"/>
    <property type="match status" value="1"/>
</dbReference>
<evidence type="ECO:0000259" key="6">
    <source>
        <dbReference type="PROSITE" id="PS50109"/>
    </source>
</evidence>
<reference evidence="8 9" key="1">
    <citation type="submission" date="2016-10" db="EMBL/GenBank/DDBJ databases">
        <authorList>
            <person name="de Groot N.N."/>
        </authorList>
    </citation>
    <scope>NUCLEOTIDE SEQUENCE [LARGE SCALE GENOMIC DNA]</scope>
    <source>
        <strain evidence="8 9">DSM 7343</strain>
    </source>
</reference>
<dbReference type="CDD" id="cd00082">
    <property type="entry name" value="HisKA"/>
    <property type="match status" value="1"/>
</dbReference>
<dbReference type="SMART" id="SM00387">
    <property type="entry name" value="HATPase_c"/>
    <property type="match status" value="1"/>
</dbReference>
<dbReference type="EMBL" id="FNQN01000006">
    <property type="protein sequence ID" value="SEA46901.1"/>
    <property type="molecule type" value="Genomic_DNA"/>
</dbReference>
<dbReference type="GO" id="GO:0000155">
    <property type="term" value="F:phosphorelay sensor kinase activity"/>
    <property type="evidence" value="ECO:0007669"/>
    <property type="project" value="InterPro"/>
</dbReference>
<dbReference type="Pfam" id="PF00512">
    <property type="entry name" value="HisKA"/>
    <property type="match status" value="1"/>
</dbReference>
<keyword evidence="8" id="KW-0808">Transferase</keyword>
<dbReference type="PANTHER" id="PTHR43547">
    <property type="entry name" value="TWO-COMPONENT HISTIDINE KINASE"/>
    <property type="match status" value="1"/>
</dbReference>
<keyword evidence="8" id="KW-0418">Kinase</keyword>
<name>A0A1H4BFI0_9BACT</name>
<evidence type="ECO:0000256" key="3">
    <source>
        <dbReference type="ARBA" id="ARBA00022553"/>
    </source>
</evidence>
<dbReference type="RefSeq" id="WP_175498359.1">
    <property type="nucleotide sequence ID" value="NZ_FNQN01000006.1"/>
</dbReference>
<evidence type="ECO:0000313" key="8">
    <source>
        <dbReference type="EMBL" id="SEA46901.1"/>
    </source>
</evidence>
<dbReference type="STRING" id="37625.SAMN05660420_02183"/>
<organism evidence="8 9">
    <name type="scientific">Desulfuromusa kysingii</name>
    <dbReference type="NCBI Taxonomy" id="37625"/>
    <lineage>
        <taxon>Bacteria</taxon>
        <taxon>Pseudomonadati</taxon>
        <taxon>Thermodesulfobacteriota</taxon>
        <taxon>Desulfuromonadia</taxon>
        <taxon>Desulfuromonadales</taxon>
        <taxon>Geopsychrobacteraceae</taxon>
        <taxon>Desulfuromusa</taxon>
    </lineage>
</organism>
<dbReference type="PROSITE" id="PS50109">
    <property type="entry name" value="HIS_KIN"/>
    <property type="match status" value="1"/>
</dbReference>
<evidence type="ECO:0000256" key="1">
    <source>
        <dbReference type="ARBA" id="ARBA00000085"/>
    </source>
</evidence>
<evidence type="ECO:0000313" key="9">
    <source>
        <dbReference type="Proteomes" id="UP000199409"/>
    </source>
</evidence>
<feature type="coiled-coil region" evidence="5">
    <location>
        <begin position="128"/>
        <end position="180"/>
    </location>
</feature>
<dbReference type="SMART" id="SM00388">
    <property type="entry name" value="HisKA"/>
    <property type="match status" value="1"/>
</dbReference>
<dbReference type="Pfam" id="PF00072">
    <property type="entry name" value="Response_reg"/>
    <property type="match status" value="1"/>
</dbReference>
<dbReference type="PRINTS" id="PR00344">
    <property type="entry name" value="BCTRLSENSOR"/>
</dbReference>
<dbReference type="InterPro" id="IPR036097">
    <property type="entry name" value="HisK_dim/P_sf"/>
</dbReference>
<evidence type="ECO:0000259" key="7">
    <source>
        <dbReference type="PROSITE" id="PS50110"/>
    </source>
</evidence>
<dbReference type="SUPFAM" id="SSF55874">
    <property type="entry name" value="ATPase domain of HSP90 chaperone/DNA topoisomerase II/histidine kinase"/>
    <property type="match status" value="1"/>
</dbReference>
<comment type="catalytic activity">
    <reaction evidence="1">
        <text>ATP + protein L-histidine = ADP + protein N-phospho-L-histidine.</text>
        <dbReference type="EC" id="2.7.13.3"/>
    </reaction>
</comment>
<dbReference type="Gene3D" id="1.10.287.130">
    <property type="match status" value="1"/>
</dbReference>
<keyword evidence="9" id="KW-1185">Reference proteome</keyword>
<dbReference type="PANTHER" id="PTHR43547:SF2">
    <property type="entry name" value="HYBRID SIGNAL TRANSDUCTION HISTIDINE KINASE C"/>
    <property type="match status" value="1"/>
</dbReference>
<dbReference type="EC" id="2.7.13.3" evidence="2"/>
<accession>A0A1H4BFI0</accession>
<dbReference type="InterPro" id="IPR003594">
    <property type="entry name" value="HATPase_dom"/>
</dbReference>
<sequence>MLLHHNPFAGEKIVIADDDETIVKLTSFLLAKIGFQVLSAENGYQCLQQVEEHHPALVLLDYMMPVMNGLEALKKIRSQFPDTYVLVFTGKGSEEVAVDLMKAGAADYLRKPFASHSLKERIYTVLSLRKTEIENRNLLKEREILQAEIQRWNLKLEDRVREKSSELEQAHKEIVQAEKLATLGHISAGMAHEIRNPLNSINLFAQILLSSEGIDAENKSYVSKITQEVERIDDILVQMLASSPDNKKTQQQIDLVVVLEKVLSECQLKIDKQKVVVELDVNQKLPEFYADFLEMEQIFTNLITNALYEMPDGGTLTISLQADAENIYARVSDTGSGIPDENIMRIFDPFFTTKKKGTGFGLSVVLRIVNSYGGKIHVENLPDSGVCFFIELPLFPQLVH</sequence>
<keyword evidence="3 4" id="KW-0597">Phosphoprotein</keyword>
<dbReference type="Gene3D" id="3.30.565.10">
    <property type="entry name" value="Histidine kinase-like ATPase, C-terminal domain"/>
    <property type="match status" value="1"/>
</dbReference>
<dbReference type="SUPFAM" id="SSF52172">
    <property type="entry name" value="CheY-like"/>
    <property type="match status" value="1"/>
</dbReference>
<dbReference type="InterPro" id="IPR003661">
    <property type="entry name" value="HisK_dim/P_dom"/>
</dbReference>
<evidence type="ECO:0000256" key="5">
    <source>
        <dbReference type="SAM" id="Coils"/>
    </source>
</evidence>
<dbReference type="InterPro" id="IPR004358">
    <property type="entry name" value="Sig_transdc_His_kin-like_C"/>
</dbReference>
<dbReference type="PROSITE" id="PS50110">
    <property type="entry name" value="RESPONSE_REGULATORY"/>
    <property type="match status" value="1"/>
</dbReference>
<feature type="modified residue" description="4-aspartylphosphate" evidence="4">
    <location>
        <position position="61"/>
    </location>
</feature>
<dbReference type="CDD" id="cd00075">
    <property type="entry name" value="HATPase"/>
    <property type="match status" value="1"/>
</dbReference>
<evidence type="ECO:0000256" key="4">
    <source>
        <dbReference type="PROSITE-ProRule" id="PRU00169"/>
    </source>
</evidence>
<dbReference type="InterPro" id="IPR036890">
    <property type="entry name" value="HATPase_C_sf"/>
</dbReference>
<dbReference type="Gene3D" id="3.40.50.2300">
    <property type="match status" value="1"/>
</dbReference>
<protein>
    <recommendedName>
        <fullName evidence="2">histidine kinase</fullName>
        <ecNumber evidence="2">2.7.13.3</ecNumber>
    </recommendedName>
</protein>
<dbReference type="AlphaFoldDB" id="A0A1H4BFI0"/>
<feature type="domain" description="Response regulatory" evidence="7">
    <location>
        <begin position="12"/>
        <end position="126"/>
    </location>
</feature>
<dbReference type="SMART" id="SM00448">
    <property type="entry name" value="REC"/>
    <property type="match status" value="1"/>
</dbReference>
<evidence type="ECO:0000256" key="2">
    <source>
        <dbReference type="ARBA" id="ARBA00012438"/>
    </source>
</evidence>
<gene>
    <name evidence="8" type="ORF">SAMN05660420_02183</name>
</gene>
<dbReference type="Proteomes" id="UP000199409">
    <property type="component" value="Unassembled WGS sequence"/>
</dbReference>
<dbReference type="Pfam" id="PF02518">
    <property type="entry name" value="HATPase_c"/>
    <property type="match status" value="1"/>
</dbReference>
<dbReference type="InterPro" id="IPR005467">
    <property type="entry name" value="His_kinase_dom"/>
</dbReference>
<dbReference type="InterPro" id="IPR011006">
    <property type="entry name" value="CheY-like_superfamily"/>
</dbReference>
<dbReference type="InterPro" id="IPR001789">
    <property type="entry name" value="Sig_transdc_resp-reg_receiver"/>
</dbReference>
<dbReference type="CDD" id="cd00156">
    <property type="entry name" value="REC"/>
    <property type="match status" value="1"/>
</dbReference>